<protein>
    <submittedName>
        <fullName evidence="7">MFS transporter</fullName>
    </submittedName>
</protein>
<evidence type="ECO:0000256" key="3">
    <source>
        <dbReference type="ARBA" id="ARBA00022989"/>
    </source>
</evidence>
<dbReference type="SUPFAM" id="SSF103473">
    <property type="entry name" value="MFS general substrate transporter"/>
    <property type="match status" value="1"/>
</dbReference>
<comment type="caution">
    <text evidence="7">The sequence shown here is derived from an EMBL/GenBank/DDBJ whole genome shotgun (WGS) entry which is preliminary data.</text>
</comment>
<dbReference type="InterPro" id="IPR020846">
    <property type="entry name" value="MFS_dom"/>
</dbReference>
<dbReference type="GO" id="GO:0046943">
    <property type="term" value="F:carboxylic acid transmembrane transporter activity"/>
    <property type="evidence" value="ECO:0007669"/>
    <property type="project" value="TreeGrafter"/>
</dbReference>
<keyword evidence="8" id="KW-1185">Reference proteome</keyword>
<keyword evidence="4 5" id="KW-0472">Membrane</keyword>
<feature type="transmembrane region" description="Helical" evidence="5">
    <location>
        <begin position="351"/>
        <end position="371"/>
    </location>
</feature>
<feature type="transmembrane region" description="Helical" evidence="5">
    <location>
        <begin position="279"/>
        <end position="297"/>
    </location>
</feature>
<keyword evidence="2 5" id="KW-0812">Transmembrane</keyword>
<evidence type="ECO:0000313" key="8">
    <source>
        <dbReference type="Proteomes" id="UP000466966"/>
    </source>
</evidence>
<dbReference type="InterPro" id="IPR036259">
    <property type="entry name" value="MFS_trans_sf"/>
</dbReference>
<feature type="transmembrane region" description="Helical" evidence="5">
    <location>
        <begin position="51"/>
        <end position="72"/>
    </location>
</feature>
<feature type="transmembrane region" description="Helical" evidence="5">
    <location>
        <begin position="210"/>
        <end position="230"/>
    </location>
</feature>
<feature type="transmembrane region" description="Helical" evidence="5">
    <location>
        <begin position="79"/>
        <end position="99"/>
    </location>
</feature>
<dbReference type="EMBL" id="WTYV01000001">
    <property type="protein sequence ID" value="MXO70462.1"/>
    <property type="molecule type" value="Genomic_DNA"/>
</dbReference>
<sequence>MTGGPAPSRAFLIATTALVMAALVIDGLDYQLLALLAPVILEEWGVDRGSFGTAMAAALFGMAIGAGGGGWLGDRIGRLRALVLSVVLFGCATVAASRADGVPALAVLRVIGGVGFGAAGPNAIALVTDWLPERWRTYAVALLAVGTPAGGMVGALVLPVLLPPLGWRGVFVALGLLAVALAVVLALLLREAPRAERVAGGEPVALFSRANLRLNAGIGTSFAALTAIVYGLNAWMPSFLTDAGFTLEQALAASFAFNACSIAGALLAGWLVRAAGSRVTLLGSTLLACLCLVGFGLTLDHAPAVPDLALRTTLDALAAGVGGFASVAVTTLYAMAALLYPPAIRAGGIGLGMTLGRIGGIGMSFAGGYLLDWAGGSALLLFGVLALCALVATTAGWLVRQHVTAA</sequence>
<dbReference type="GO" id="GO:0005886">
    <property type="term" value="C:plasma membrane"/>
    <property type="evidence" value="ECO:0007669"/>
    <property type="project" value="TreeGrafter"/>
</dbReference>
<dbReference type="PROSITE" id="PS50850">
    <property type="entry name" value="MFS"/>
    <property type="match status" value="1"/>
</dbReference>
<comment type="subcellular location">
    <subcellularLocation>
        <location evidence="1">Membrane</location>
        <topology evidence="1">Multi-pass membrane protein</topology>
    </subcellularLocation>
</comment>
<accession>A0A844YTL9</accession>
<dbReference type="Gene3D" id="1.20.1250.20">
    <property type="entry name" value="MFS general substrate transporter like domains"/>
    <property type="match status" value="2"/>
</dbReference>
<dbReference type="PANTHER" id="PTHR23508:SF10">
    <property type="entry name" value="CARBOXYLIC ACID TRANSPORTER PROTEIN HOMOLOG"/>
    <property type="match status" value="1"/>
</dbReference>
<dbReference type="AlphaFoldDB" id="A0A844YTL9"/>
<feature type="transmembrane region" description="Helical" evidence="5">
    <location>
        <begin position="317"/>
        <end position="339"/>
    </location>
</feature>
<keyword evidence="3 5" id="KW-1133">Transmembrane helix</keyword>
<evidence type="ECO:0000256" key="2">
    <source>
        <dbReference type="ARBA" id="ARBA00022692"/>
    </source>
</evidence>
<proteinExistence type="predicted"/>
<evidence type="ECO:0000256" key="4">
    <source>
        <dbReference type="ARBA" id="ARBA00023136"/>
    </source>
</evidence>
<evidence type="ECO:0000259" key="6">
    <source>
        <dbReference type="PROSITE" id="PS50850"/>
    </source>
</evidence>
<evidence type="ECO:0000256" key="1">
    <source>
        <dbReference type="ARBA" id="ARBA00004141"/>
    </source>
</evidence>
<feature type="domain" description="Major facilitator superfamily (MFS) profile" evidence="6">
    <location>
        <begin position="15"/>
        <end position="404"/>
    </location>
</feature>
<feature type="transmembrane region" description="Helical" evidence="5">
    <location>
        <begin position="250"/>
        <end position="272"/>
    </location>
</feature>
<dbReference type="InterPro" id="IPR011701">
    <property type="entry name" value="MFS"/>
</dbReference>
<feature type="transmembrane region" description="Helical" evidence="5">
    <location>
        <begin position="377"/>
        <end position="399"/>
    </location>
</feature>
<name>A0A844YTL9_9SPHN</name>
<feature type="transmembrane region" description="Helical" evidence="5">
    <location>
        <begin position="167"/>
        <end position="189"/>
    </location>
</feature>
<evidence type="ECO:0000256" key="5">
    <source>
        <dbReference type="SAM" id="Phobius"/>
    </source>
</evidence>
<reference evidence="7 8" key="1">
    <citation type="submission" date="2019-12" db="EMBL/GenBank/DDBJ databases">
        <title>Genomic-based taxomic classification of the family Erythrobacteraceae.</title>
        <authorList>
            <person name="Xu L."/>
        </authorList>
    </citation>
    <scope>NUCLEOTIDE SEQUENCE [LARGE SCALE GENOMIC DNA]</scope>
    <source>
        <strain evidence="7 8">M0322</strain>
    </source>
</reference>
<dbReference type="OrthoDB" id="5368493at2"/>
<gene>
    <name evidence="7" type="ORF">GRI99_02305</name>
</gene>
<evidence type="ECO:0000313" key="7">
    <source>
        <dbReference type="EMBL" id="MXO70462.1"/>
    </source>
</evidence>
<organism evidence="7 8">
    <name type="scientific">Alteraurantiacibacter buctensis</name>
    <dbReference type="NCBI Taxonomy" id="1503981"/>
    <lineage>
        <taxon>Bacteria</taxon>
        <taxon>Pseudomonadati</taxon>
        <taxon>Pseudomonadota</taxon>
        <taxon>Alphaproteobacteria</taxon>
        <taxon>Sphingomonadales</taxon>
        <taxon>Erythrobacteraceae</taxon>
        <taxon>Alteraurantiacibacter</taxon>
    </lineage>
</organism>
<dbReference type="Proteomes" id="UP000466966">
    <property type="component" value="Unassembled WGS sequence"/>
</dbReference>
<feature type="transmembrane region" description="Helical" evidence="5">
    <location>
        <begin position="105"/>
        <end position="127"/>
    </location>
</feature>
<feature type="transmembrane region" description="Helical" evidence="5">
    <location>
        <begin position="139"/>
        <end position="161"/>
    </location>
</feature>
<dbReference type="Pfam" id="PF07690">
    <property type="entry name" value="MFS_1"/>
    <property type="match status" value="1"/>
</dbReference>
<dbReference type="RefSeq" id="WP_160770377.1">
    <property type="nucleotide sequence ID" value="NZ_WTYV01000001.1"/>
</dbReference>
<dbReference type="PANTHER" id="PTHR23508">
    <property type="entry name" value="CARBOXYLIC ACID TRANSPORTER PROTEIN HOMOLOG"/>
    <property type="match status" value="1"/>
</dbReference>